<comment type="caution">
    <text evidence="2">The sequence shown here is derived from an EMBL/GenBank/DDBJ whole genome shotgun (WGS) entry which is preliminary data.</text>
</comment>
<dbReference type="AlphaFoldDB" id="A0A1R3IWR6"/>
<dbReference type="EMBL" id="AWUE01017433">
    <property type="protein sequence ID" value="OMO87037.1"/>
    <property type="molecule type" value="Genomic_DNA"/>
</dbReference>
<sequence>MKKKVLEREALSVVPKFSVCEPLSLGGVCGGCDSFSDKCERREVKICCRIGIKIELQVSCPFGELARWTNQFMATHHWCQSKLNSSVSNYKKKQTQFSCKGDQAQGGESSERNPVQEGGMMEFEWGKGPVTSD</sequence>
<evidence type="ECO:0000313" key="2">
    <source>
        <dbReference type="EMBL" id="OMO87037.1"/>
    </source>
</evidence>
<protein>
    <submittedName>
        <fullName evidence="2">Chromatin remodeling 42</fullName>
    </submittedName>
</protein>
<evidence type="ECO:0000313" key="3">
    <source>
        <dbReference type="Proteomes" id="UP000187203"/>
    </source>
</evidence>
<feature type="region of interest" description="Disordered" evidence="1">
    <location>
        <begin position="98"/>
        <end position="133"/>
    </location>
</feature>
<gene>
    <name evidence="2" type="ORF">COLO4_20823</name>
</gene>
<keyword evidence="3" id="KW-1185">Reference proteome</keyword>
<dbReference type="Proteomes" id="UP000187203">
    <property type="component" value="Unassembled WGS sequence"/>
</dbReference>
<reference evidence="3" key="1">
    <citation type="submission" date="2013-09" db="EMBL/GenBank/DDBJ databases">
        <title>Corchorus olitorius genome sequencing.</title>
        <authorList>
            <person name="Alam M."/>
            <person name="Haque M.S."/>
            <person name="Islam M.S."/>
            <person name="Emdad E.M."/>
            <person name="Islam M.M."/>
            <person name="Ahmed B."/>
            <person name="Halim A."/>
            <person name="Hossen Q.M.M."/>
            <person name="Hossain M.Z."/>
            <person name="Ahmed R."/>
            <person name="Khan M.M."/>
            <person name="Islam R."/>
            <person name="Rashid M.M."/>
            <person name="Khan S.A."/>
            <person name="Rahman M.S."/>
            <person name="Alam M."/>
            <person name="Yahiya A.S."/>
            <person name="Khan M.S."/>
            <person name="Azam M.S."/>
            <person name="Haque T."/>
            <person name="Lashkar M.Z.H."/>
            <person name="Akhand A.I."/>
            <person name="Morshed G."/>
            <person name="Roy S."/>
            <person name="Uddin K.S."/>
            <person name="Rabeya T."/>
            <person name="Hossain A.S."/>
            <person name="Chowdhury A."/>
            <person name="Snigdha A.R."/>
            <person name="Mortoza M.S."/>
            <person name="Matin S.A."/>
            <person name="Hoque S.M.E."/>
            <person name="Islam M.K."/>
            <person name="Roy D.K."/>
            <person name="Haider R."/>
            <person name="Moosa M.M."/>
            <person name="Elias S.M."/>
            <person name="Hasan A.M."/>
            <person name="Jahan S."/>
            <person name="Shafiuddin M."/>
            <person name="Mahmood N."/>
            <person name="Shommy N.S."/>
        </authorList>
    </citation>
    <scope>NUCLEOTIDE SEQUENCE [LARGE SCALE GENOMIC DNA]</scope>
    <source>
        <strain evidence="3">cv. O-4</strain>
    </source>
</reference>
<name>A0A1R3IWR6_9ROSI</name>
<organism evidence="2 3">
    <name type="scientific">Corchorus olitorius</name>
    <dbReference type="NCBI Taxonomy" id="93759"/>
    <lineage>
        <taxon>Eukaryota</taxon>
        <taxon>Viridiplantae</taxon>
        <taxon>Streptophyta</taxon>
        <taxon>Embryophyta</taxon>
        <taxon>Tracheophyta</taxon>
        <taxon>Spermatophyta</taxon>
        <taxon>Magnoliopsida</taxon>
        <taxon>eudicotyledons</taxon>
        <taxon>Gunneridae</taxon>
        <taxon>Pentapetalae</taxon>
        <taxon>rosids</taxon>
        <taxon>malvids</taxon>
        <taxon>Malvales</taxon>
        <taxon>Malvaceae</taxon>
        <taxon>Grewioideae</taxon>
        <taxon>Apeibeae</taxon>
        <taxon>Corchorus</taxon>
    </lineage>
</organism>
<evidence type="ECO:0000256" key="1">
    <source>
        <dbReference type="SAM" id="MobiDB-lite"/>
    </source>
</evidence>
<accession>A0A1R3IWR6</accession>
<proteinExistence type="predicted"/>